<gene>
    <name evidence="2" type="ORF">BDK51DRAFT_38928</name>
</gene>
<sequence length="231" mass="25880">MNTNTQSFNHQTTFTKYDNPTPNYKPLSPTPTPVILNNDQLNQALFCVTTAVACRSEENAAYTQQIAKNLLGFVNTETNDLQTRIDQIDKKIRPHDHHKNLTPNVAYIDSRLTTFSKSVEEDIFHSERHIRNVDDHLCALADTVYGLPDDIDLARLMVPCTASTRSTVKKKIAIKIALSFAHYYLPLNMVYKLDSDILIVNKGVNQFTEKVCAKLPAASIGNVVYNAVVLG</sequence>
<reference evidence="3" key="1">
    <citation type="journal article" date="2018" name="Nat. Microbiol.">
        <title>Leveraging single-cell genomics to expand the fungal tree of life.</title>
        <authorList>
            <person name="Ahrendt S.R."/>
            <person name="Quandt C.A."/>
            <person name="Ciobanu D."/>
            <person name="Clum A."/>
            <person name="Salamov A."/>
            <person name="Andreopoulos B."/>
            <person name="Cheng J.F."/>
            <person name="Woyke T."/>
            <person name="Pelin A."/>
            <person name="Henrissat B."/>
            <person name="Reynolds N.K."/>
            <person name="Benny G.L."/>
            <person name="Smith M.E."/>
            <person name="James T.Y."/>
            <person name="Grigoriev I.V."/>
        </authorList>
    </citation>
    <scope>NUCLEOTIDE SEQUENCE [LARGE SCALE GENOMIC DNA]</scope>
</reference>
<dbReference type="Proteomes" id="UP000269721">
    <property type="component" value="Unassembled WGS sequence"/>
</dbReference>
<protein>
    <submittedName>
        <fullName evidence="2">Uncharacterized protein</fullName>
    </submittedName>
</protein>
<name>A0A4P9WL35_9FUNG</name>
<dbReference type="EMBL" id="KZ994856">
    <property type="protein sequence ID" value="RKO91900.1"/>
    <property type="molecule type" value="Genomic_DNA"/>
</dbReference>
<feature type="region of interest" description="Disordered" evidence="1">
    <location>
        <begin position="1"/>
        <end position="29"/>
    </location>
</feature>
<evidence type="ECO:0000313" key="2">
    <source>
        <dbReference type="EMBL" id="RKO91900.1"/>
    </source>
</evidence>
<accession>A0A4P9WL35</accession>
<keyword evidence="3" id="KW-1185">Reference proteome</keyword>
<organism evidence="2 3">
    <name type="scientific">Blyttiomyces helicus</name>
    <dbReference type="NCBI Taxonomy" id="388810"/>
    <lineage>
        <taxon>Eukaryota</taxon>
        <taxon>Fungi</taxon>
        <taxon>Fungi incertae sedis</taxon>
        <taxon>Chytridiomycota</taxon>
        <taxon>Chytridiomycota incertae sedis</taxon>
        <taxon>Chytridiomycetes</taxon>
        <taxon>Chytridiomycetes incertae sedis</taxon>
        <taxon>Blyttiomyces</taxon>
    </lineage>
</organism>
<feature type="compositionally biased region" description="Polar residues" evidence="1">
    <location>
        <begin position="1"/>
        <end position="22"/>
    </location>
</feature>
<evidence type="ECO:0000256" key="1">
    <source>
        <dbReference type="SAM" id="MobiDB-lite"/>
    </source>
</evidence>
<proteinExistence type="predicted"/>
<dbReference type="AlphaFoldDB" id="A0A4P9WL35"/>
<evidence type="ECO:0000313" key="3">
    <source>
        <dbReference type="Proteomes" id="UP000269721"/>
    </source>
</evidence>